<comment type="caution">
    <text evidence="7">Lacks conserved residue(s) required for the propagation of feature annotation.</text>
</comment>
<keyword evidence="6 7" id="KW-0030">Aminoacyl-tRNA synthetase</keyword>
<keyword evidence="3 7" id="KW-0547">Nucleotide-binding</keyword>
<dbReference type="InterPro" id="IPR001412">
    <property type="entry name" value="aa-tRNA-synth_I_CS"/>
</dbReference>
<evidence type="ECO:0000256" key="7">
    <source>
        <dbReference type="HAMAP-Rule" id="MF_00022"/>
    </source>
</evidence>
<name>A0A2J6WMA7_9BACT</name>
<proteinExistence type="inferred from homology"/>
<feature type="domain" description="Aminoacyl-tRNA synthetase class I anticodon-binding" evidence="9">
    <location>
        <begin position="333"/>
        <end position="479"/>
    </location>
</feature>
<dbReference type="Gene3D" id="1.10.10.350">
    <property type="match status" value="1"/>
</dbReference>
<dbReference type="NCBIfam" id="TIGR00464">
    <property type="entry name" value="gltX_bact"/>
    <property type="match status" value="1"/>
</dbReference>
<dbReference type="PRINTS" id="PR00987">
    <property type="entry name" value="TRNASYNTHGLU"/>
</dbReference>
<reference evidence="10 11" key="1">
    <citation type="submission" date="2018-01" db="EMBL/GenBank/DDBJ databases">
        <title>Metagenomic assembled genomes from two thermal pools in the Uzon Caldera, Kamchatka, Russia.</title>
        <authorList>
            <person name="Wilkins L."/>
            <person name="Ettinger C."/>
        </authorList>
    </citation>
    <scope>NUCLEOTIDE SEQUENCE [LARGE SCALE GENOMIC DNA]</scope>
    <source>
        <strain evidence="10">ZAV-05</strain>
    </source>
</reference>
<keyword evidence="5 7" id="KW-0648">Protein biosynthesis</keyword>
<evidence type="ECO:0000259" key="8">
    <source>
        <dbReference type="Pfam" id="PF00749"/>
    </source>
</evidence>
<feature type="binding site" evidence="7">
    <location>
        <position position="252"/>
    </location>
    <ligand>
        <name>ATP</name>
        <dbReference type="ChEBI" id="CHEBI:30616"/>
    </ligand>
</feature>
<evidence type="ECO:0000313" key="10">
    <source>
        <dbReference type="EMBL" id="PMP71523.1"/>
    </source>
</evidence>
<dbReference type="PANTHER" id="PTHR43311:SF2">
    <property type="entry name" value="GLUTAMATE--TRNA LIGASE, MITOCHONDRIAL-RELATED"/>
    <property type="match status" value="1"/>
</dbReference>
<dbReference type="EC" id="6.1.1.17" evidence="7"/>
<evidence type="ECO:0000256" key="4">
    <source>
        <dbReference type="ARBA" id="ARBA00022840"/>
    </source>
</evidence>
<dbReference type="InterPro" id="IPR004527">
    <property type="entry name" value="Glu-tRNA-ligase_bac/mito"/>
</dbReference>
<dbReference type="GO" id="GO:0005524">
    <property type="term" value="F:ATP binding"/>
    <property type="evidence" value="ECO:0007669"/>
    <property type="project" value="UniProtKB-UniRule"/>
</dbReference>
<dbReference type="InterPro" id="IPR020751">
    <property type="entry name" value="aa-tRNA-synth_I_codon-bd_sub2"/>
</dbReference>
<dbReference type="InterPro" id="IPR014729">
    <property type="entry name" value="Rossmann-like_a/b/a_fold"/>
</dbReference>
<dbReference type="AlphaFoldDB" id="A0A2J6WMA7"/>
<dbReference type="Pfam" id="PF00749">
    <property type="entry name" value="tRNA-synt_1c"/>
    <property type="match status" value="1"/>
</dbReference>
<dbReference type="FunFam" id="3.40.50.620:FF:000045">
    <property type="entry name" value="Glutamate--tRNA ligase, mitochondrial"/>
    <property type="match status" value="1"/>
</dbReference>
<keyword evidence="4 7" id="KW-0067">ATP-binding</keyword>
<dbReference type="InterPro" id="IPR000924">
    <property type="entry name" value="Glu/Gln-tRNA-synth"/>
</dbReference>
<comment type="catalytic activity">
    <reaction evidence="7">
        <text>tRNA(Glu) + L-glutamate + ATP = L-glutamyl-tRNA(Glu) + AMP + diphosphate</text>
        <dbReference type="Rhea" id="RHEA:23540"/>
        <dbReference type="Rhea" id="RHEA-COMP:9663"/>
        <dbReference type="Rhea" id="RHEA-COMP:9680"/>
        <dbReference type="ChEBI" id="CHEBI:29985"/>
        <dbReference type="ChEBI" id="CHEBI:30616"/>
        <dbReference type="ChEBI" id="CHEBI:33019"/>
        <dbReference type="ChEBI" id="CHEBI:78442"/>
        <dbReference type="ChEBI" id="CHEBI:78520"/>
        <dbReference type="ChEBI" id="CHEBI:456215"/>
        <dbReference type="EC" id="6.1.1.17"/>
    </reaction>
</comment>
<evidence type="ECO:0000256" key="3">
    <source>
        <dbReference type="ARBA" id="ARBA00022741"/>
    </source>
</evidence>
<dbReference type="EMBL" id="PNIN01000039">
    <property type="protein sequence ID" value="PMP71523.1"/>
    <property type="molecule type" value="Genomic_DNA"/>
</dbReference>
<dbReference type="InterPro" id="IPR033910">
    <property type="entry name" value="GluRS_core"/>
</dbReference>
<dbReference type="Gene3D" id="3.40.50.620">
    <property type="entry name" value="HUPs"/>
    <property type="match status" value="1"/>
</dbReference>
<dbReference type="GO" id="GO:0005829">
    <property type="term" value="C:cytosol"/>
    <property type="evidence" value="ECO:0007669"/>
    <property type="project" value="TreeGrafter"/>
</dbReference>
<dbReference type="SUPFAM" id="SSF48163">
    <property type="entry name" value="An anticodon-binding domain of class I aminoacyl-tRNA synthetases"/>
    <property type="match status" value="1"/>
</dbReference>
<evidence type="ECO:0000256" key="5">
    <source>
        <dbReference type="ARBA" id="ARBA00022917"/>
    </source>
</evidence>
<organism evidence="10 11">
    <name type="scientific">Calditerrivibrio nitroreducens</name>
    <dbReference type="NCBI Taxonomy" id="477976"/>
    <lineage>
        <taxon>Bacteria</taxon>
        <taxon>Pseudomonadati</taxon>
        <taxon>Deferribacterota</taxon>
        <taxon>Deferribacteres</taxon>
        <taxon>Deferribacterales</taxon>
        <taxon>Calditerrivibrionaceae</taxon>
    </lineage>
</organism>
<comment type="function">
    <text evidence="7">Catalyzes the attachment of glutamate to tRNA(Glu) in a two-step reaction: glutamate is first activated by ATP to form Glu-AMP and then transferred to the acceptor end of tRNA(Glu).</text>
</comment>
<dbReference type="CDD" id="cd00808">
    <property type="entry name" value="GluRS_core"/>
    <property type="match status" value="1"/>
</dbReference>
<dbReference type="PROSITE" id="PS00178">
    <property type="entry name" value="AA_TRNA_LIGASE_I"/>
    <property type="match status" value="1"/>
</dbReference>
<dbReference type="GO" id="GO:0000049">
    <property type="term" value="F:tRNA binding"/>
    <property type="evidence" value="ECO:0007669"/>
    <property type="project" value="InterPro"/>
</dbReference>
<dbReference type="HAMAP" id="MF_00022">
    <property type="entry name" value="Glu_tRNA_synth_type1"/>
    <property type="match status" value="1"/>
</dbReference>
<comment type="similarity">
    <text evidence="1 7">Belongs to the class-I aminoacyl-tRNA synthetase family. Glutamate--tRNA ligase type 1 subfamily.</text>
</comment>
<evidence type="ECO:0000256" key="2">
    <source>
        <dbReference type="ARBA" id="ARBA00022598"/>
    </source>
</evidence>
<keyword evidence="7" id="KW-0963">Cytoplasm</keyword>
<gene>
    <name evidence="7" type="primary">gltX</name>
    <name evidence="10" type="ORF">C0187_03835</name>
</gene>
<dbReference type="Proteomes" id="UP000242881">
    <property type="component" value="Unassembled WGS sequence"/>
</dbReference>
<dbReference type="InterPro" id="IPR049940">
    <property type="entry name" value="GluQ/Sye"/>
</dbReference>
<evidence type="ECO:0000313" key="11">
    <source>
        <dbReference type="Proteomes" id="UP000242881"/>
    </source>
</evidence>
<dbReference type="InterPro" id="IPR020058">
    <property type="entry name" value="Glu/Gln-tRNA-synth_Ib_cat-dom"/>
</dbReference>
<feature type="short sequence motif" description="'KMSKS' region" evidence="7">
    <location>
        <begin position="249"/>
        <end position="253"/>
    </location>
</feature>
<accession>A0A2J6WMA7</accession>
<dbReference type="GO" id="GO:0008270">
    <property type="term" value="F:zinc ion binding"/>
    <property type="evidence" value="ECO:0007669"/>
    <property type="project" value="InterPro"/>
</dbReference>
<protein>
    <recommendedName>
        <fullName evidence="7">Glutamate--tRNA ligase</fullName>
        <ecNumber evidence="7">6.1.1.17</ecNumber>
    </recommendedName>
    <alternativeName>
        <fullName evidence="7">Glutamyl-tRNA synthetase</fullName>
        <shortName evidence="7">GluRS</shortName>
    </alternativeName>
</protein>
<comment type="caution">
    <text evidence="10">The sequence shown here is derived from an EMBL/GenBank/DDBJ whole genome shotgun (WGS) entry which is preliminary data.</text>
</comment>
<evidence type="ECO:0000256" key="1">
    <source>
        <dbReference type="ARBA" id="ARBA00007894"/>
    </source>
</evidence>
<feature type="short sequence motif" description="'HIGH' region" evidence="7">
    <location>
        <begin position="9"/>
        <end position="19"/>
    </location>
</feature>
<dbReference type="Pfam" id="PF19269">
    <property type="entry name" value="Anticodon_2"/>
    <property type="match status" value="1"/>
</dbReference>
<comment type="subunit">
    <text evidence="7">Monomer.</text>
</comment>
<dbReference type="InterPro" id="IPR008925">
    <property type="entry name" value="aa_tRNA-synth_I_cd-bd_sf"/>
</dbReference>
<dbReference type="GO" id="GO:0004818">
    <property type="term" value="F:glutamate-tRNA ligase activity"/>
    <property type="evidence" value="ECO:0007669"/>
    <property type="project" value="UniProtKB-UniRule"/>
</dbReference>
<sequence length="486" mass="55596">MSIRVRFAPSPTGHIHVGNARTALFNYLFAKKNNGVFILRIEDTDLERSTLESENIIYEDLKWLGLDWDEGPIVGGDFGPYRQSERLLIYDEYVKKLISEGFAYECFCSKDELEAEREKAKMEGRQPIYNGKCRNLISEEKIRLKNSGIKPSIRFHVKEKEVLVKDFIKGDVLFPTDTFGDFVIVRPDGIPTYNFAVVIDDALMHITHVIRGDDHLNNTPKQILIYNALNFKLPIFVHIPMILGSDHSKLSKRHGDTSLNLFKDKGYLPEAMFNFLALLSWSAPDDKEIMGKEEIISLFTLDRISKSSAVFDFAKLKWMNGHYIRTLDKDRLFSEAIPFLEKAGLMTEDFKNKYKVNIPDMIFSLREKFEIFTELPDLFKVYTEFNENLDGEAVELLKLPTSKAVLEAFRDAILGKTYITAEEYKQITAEIQKSVGVKGKALFMVLRVGVTGLTKGADLDKIVTLLSVEDLIQRLDKALKIMSQIC</sequence>
<dbReference type="InterPro" id="IPR045462">
    <property type="entry name" value="aa-tRNA-synth_I_cd-bd"/>
</dbReference>
<keyword evidence="2 7" id="KW-0436">Ligase</keyword>
<dbReference type="PANTHER" id="PTHR43311">
    <property type="entry name" value="GLUTAMATE--TRNA LIGASE"/>
    <property type="match status" value="1"/>
</dbReference>
<feature type="domain" description="Glutamyl/glutaminyl-tRNA synthetase class Ib catalytic" evidence="8">
    <location>
        <begin position="3"/>
        <end position="318"/>
    </location>
</feature>
<comment type="subcellular location">
    <subcellularLocation>
        <location evidence="7">Cytoplasm</location>
    </subcellularLocation>
</comment>
<dbReference type="NCBIfam" id="NF004315">
    <property type="entry name" value="PRK05710.1-4"/>
    <property type="match status" value="1"/>
</dbReference>
<evidence type="ECO:0000256" key="6">
    <source>
        <dbReference type="ARBA" id="ARBA00023146"/>
    </source>
</evidence>
<dbReference type="SUPFAM" id="SSF52374">
    <property type="entry name" value="Nucleotidylyl transferase"/>
    <property type="match status" value="1"/>
</dbReference>
<evidence type="ECO:0000259" key="9">
    <source>
        <dbReference type="Pfam" id="PF19269"/>
    </source>
</evidence>
<dbReference type="GO" id="GO:0006424">
    <property type="term" value="P:glutamyl-tRNA aminoacylation"/>
    <property type="evidence" value="ECO:0007669"/>
    <property type="project" value="UniProtKB-UniRule"/>
</dbReference>